<feature type="region of interest" description="Disordered" evidence="3">
    <location>
        <begin position="112"/>
        <end position="151"/>
    </location>
</feature>
<evidence type="ECO:0000259" key="4">
    <source>
        <dbReference type="Pfam" id="PF02214"/>
    </source>
</evidence>
<protein>
    <submittedName>
        <fullName evidence="7">Uncharacterized protein</fullName>
    </submittedName>
</protein>
<dbReference type="Gene3D" id="3.30.460.10">
    <property type="entry name" value="Beta Polymerase, domain 2"/>
    <property type="match status" value="1"/>
</dbReference>
<dbReference type="RefSeq" id="XP_002296060.1">
    <property type="nucleotide sequence ID" value="XM_002296024.1"/>
</dbReference>
<evidence type="ECO:0000256" key="1">
    <source>
        <dbReference type="ARBA" id="ARBA00022723"/>
    </source>
</evidence>
<feature type="compositionally biased region" description="Low complexity" evidence="3">
    <location>
        <begin position="140"/>
        <end position="151"/>
    </location>
</feature>
<feature type="region of interest" description="Disordered" evidence="3">
    <location>
        <begin position="233"/>
        <end position="268"/>
    </location>
</feature>
<dbReference type="Pfam" id="PF02214">
    <property type="entry name" value="BTB_2"/>
    <property type="match status" value="1"/>
</dbReference>
<dbReference type="eggNOG" id="KOG1906">
    <property type="taxonomic scope" value="Eukaryota"/>
</dbReference>
<dbReference type="GO" id="GO:0051260">
    <property type="term" value="P:protein homooligomerization"/>
    <property type="evidence" value="ECO:0007669"/>
    <property type="project" value="InterPro"/>
</dbReference>
<keyword evidence="2" id="KW-0460">Magnesium</keyword>
<dbReference type="AlphaFoldDB" id="B5YMB1"/>
<sequence length="775" mass="86466">MSSDQSDSMGRSDDDEEVPMKAAAKDNNGGGGENKEADSSFLDDDFLSFGGVGSADGDGAEADDGRGGGGGANYNSGADRRNSGGGNGCKRERSLSLVPTNTIPWLDIAATQQQQQRNTNNYQQQNSHNDRSRGYGGGTNPNYNTNSNYNNSYSPPLVKLHNEMVSFVKLMEPTKEELEVRERMVKRVTELAERTFGKGKCEVLPFGSQVTGLCLPNSDIDFVIRFPKKKKDATKIKKGGSKPDAINLDESEKKTKEKDGGQEEGEDLEDLISNPLHKLAEAVREEFGIRSELDTMDPAVDDEVDDASEHLSYLEVIEQTRVPLVKFTVAPYNLDIDVCFDQPGGPESAELMHRFMESMPPLRPLTFILKYFLASRDMNKPYTGGIGSYLLQIMIVSFLQQRSREDLHSKGTAGGKYYNLGSLLLDFFELYGMDFNYVTTGISVRNDGFYFAKGEREKKSVFWQPNRPFSLAVENPLETTMDVGAGAFRMNMIQRIFEHAFKTFMAYVAEPREHTDSILATIIPPTEEMVKRMALKVEDSVEEDVGSKSSANNGDGNNQNNISRKKHKADRRDSGGSRGSGKVFKVTRSLIEKHEGSMLSRLVSDTWNNDPNEPVFVDRNSDIFAQVLNYLRHGSVVLPATVQKDMFVRDLDFYGIVPEEGSVKSDSEGWAKQVEARNSRIRELEKESTELELEKNIEAFALYCTTTFLKEGGSGEGVRVSLYRNSTENEREMHLRYEVAMSVSRDETSKEQFQKSLARHGLNLSDTGGFHIDQL</sequence>
<dbReference type="Pfam" id="PF03828">
    <property type="entry name" value="PAP_assoc"/>
    <property type="match status" value="1"/>
</dbReference>
<dbReference type="eggNOG" id="KOG2715">
    <property type="taxonomic scope" value="Eukaryota"/>
</dbReference>
<dbReference type="KEGG" id="tps:THAPS_23362"/>
<accession>B5YMB1</accession>
<keyword evidence="1" id="KW-0479">Metal-binding</keyword>
<dbReference type="GO" id="GO:0046872">
    <property type="term" value="F:metal ion binding"/>
    <property type="evidence" value="ECO:0007669"/>
    <property type="project" value="UniProtKB-KW"/>
</dbReference>
<reference evidence="7 8" key="1">
    <citation type="journal article" date="2004" name="Science">
        <title>The genome of the diatom Thalassiosira pseudonana: ecology, evolution, and metabolism.</title>
        <authorList>
            <person name="Armbrust E.V."/>
            <person name="Berges J.A."/>
            <person name="Bowler C."/>
            <person name="Green B.R."/>
            <person name="Martinez D."/>
            <person name="Putnam N.H."/>
            <person name="Zhou S."/>
            <person name="Allen A.E."/>
            <person name="Apt K.E."/>
            <person name="Bechner M."/>
            <person name="Brzezinski M.A."/>
            <person name="Chaal B.K."/>
            <person name="Chiovitti A."/>
            <person name="Davis A.K."/>
            <person name="Demarest M.S."/>
            <person name="Detter J.C."/>
            <person name="Glavina T."/>
            <person name="Goodstein D."/>
            <person name="Hadi M.Z."/>
            <person name="Hellsten U."/>
            <person name="Hildebrand M."/>
            <person name="Jenkins B.D."/>
            <person name="Jurka J."/>
            <person name="Kapitonov V.V."/>
            <person name="Kroger N."/>
            <person name="Lau W.W."/>
            <person name="Lane T.W."/>
            <person name="Larimer F.W."/>
            <person name="Lippmeier J.C."/>
            <person name="Lucas S."/>
            <person name="Medina M."/>
            <person name="Montsant A."/>
            <person name="Obornik M."/>
            <person name="Parker M.S."/>
            <person name="Palenik B."/>
            <person name="Pazour G.J."/>
            <person name="Richardson P.M."/>
            <person name="Rynearson T.A."/>
            <person name="Saito M.A."/>
            <person name="Schwartz D.C."/>
            <person name="Thamatrakoln K."/>
            <person name="Valentin K."/>
            <person name="Vardi A."/>
            <person name="Wilkerson F.P."/>
            <person name="Rokhsar D.S."/>
        </authorList>
    </citation>
    <scope>NUCLEOTIDE SEQUENCE [LARGE SCALE GENOMIC DNA]</scope>
    <source>
        <strain evidence="7 8">CCMP1335</strain>
    </source>
</reference>
<evidence type="ECO:0000256" key="3">
    <source>
        <dbReference type="SAM" id="MobiDB-lite"/>
    </source>
</evidence>
<evidence type="ECO:0000313" key="7">
    <source>
        <dbReference type="EMBL" id="ACI64777.1"/>
    </source>
</evidence>
<dbReference type="InterPro" id="IPR045862">
    <property type="entry name" value="Trf4-like"/>
</dbReference>
<evidence type="ECO:0000256" key="2">
    <source>
        <dbReference type="ARBA" id="ARBA00022842"/>
    </source>
</evidence>
<dbReference type="GO" id="GO:0031123">
    <property type="term" value="P:RNA 3'-end processing"/>
    <property type="evidence" value="ECO:0000318"/>
    <property type="project" value="GO_Central"/>
</dbReference>
<feature type="compositionally biased region" description="Low complexity" evidence="3">
    <location>
        <begin position="552"/>
        <end position="561"/>
    </location>
</feature>
<dbReference type="InterPro" id="IPR054708">
    <property type="entry name" value="MTPAP-like_central"/>
</dbReference>
<dbReference type="InterPro" id="IPR011333">
    <property type="entry name" value="SKP1/BTB/POZ_sf"/>
</dbReference>
<dbReference type="GO" id="GO:0031499">
    <property type="term" value="C:TRAMP complex"/>
    <property type="evidence" value="ECO:0000318"/>
    <property type="project" value="GO_Central"/>
</dbReference>
<dbReference type="GO" id="GO:0005730">
    <property type="term" value="C:nucleolus"/>
    <property type="evidence" value="ECO:0000318"/>
    <property type="project" value="GO_Central"/>
</dbReference>
<feature type="compositionally biased region" description="Low complexity" evidence="3">
    <location>
        <begin position="112"/>
        <end position="126"/>
    </location>
</feature>
<feature type="domain" description="PAP-associated" evidence="5">
    <location>
        <begin position="419"/>
        <end position="480"/>
    </location>
</feature>
<feature type="domain" description="Poly(A) RNA polymerase mitochondrial-like central palm" evidence="6">
    <location>
        <begin position="160"/>
        <end position="355"/>
    </location>
</feature>
<dbReference type="PANTHER" id="PTHR23092">
    <property type="entry name" value="POLY(A) RNA POLYMERASE"/>
    <property type="match status" value="1"/>
</dbReference>
<dbReference type="FunFam" id="3.30.460.10:FF:000125">
    <property type="entry name" value="DNA polymerase sigma-like protein"/>
    <property type="match status" value="1"/>
</dbReference>
<dbReference type="Pfam" id="PF22600">
    <property type="entry name" value="MTPAP-like_central"/>
    <property type="match status" value="1"/>
</dbReference>
<evidence type="ECO:0000259" key="5">
    <source>
        <dbReference type="Pfam" id="PF03828"/>
    </source>
</evidence>
<gene>
    <name evidence="7" type="ORF">THAPS_23362</name>
</gene>
<dbReference type="GO" id="GO:0043634">
    <property type="term" value="P:polyadenylation-dependent ncRNA catabolic process"/>
    <property type="evidence" value="ECO:0000318"/>
    <property type="project" value="GO_Central"/>
</dbReference>
<dbReference type="PaxDb" id="35128-Thaps23362"/>
<dbReference type="InterPro" id="IPR043519">
    <property type="entry name" value="NT_sf"/>
</dbReference>
<dbReference type="InterPro" id="IPR003131">
    <property type="entry name" value="T1-type_BTB"/>
</dbReference>
<feature type="compositionally biased region" description="Basic and acidic residues" evidence="3">
    <location>
        <begin position="250"/>
        <end position="261"/>
    </location>
</feature>
<dbReference type="PANTHER" id="PTHR23092:SF15">
    <property type="entry name" value="INACTIVE NON-CANONICAL POLY(A) RNA POLYMERASE PROTEIN TRF4-2-RELATED"/>
    <property type="match status" value="1"/>
</dbReference>
<dbReference type="SUPFAM" id="SSF81301">
    <property type="entry name" value="Nucleotidyltransferase"/>
    <property type="match status" value="1"/>
</dbReference>
<dbReference type="InterPro" id="IPR002058">
    <property type="entry name" value="PAP_assoc"/>
</dbReference>
<dbReference type="STRING" id="35128.B5YMB1"/>
<dbReference type="InParanoid" id="B5YMB1"/>
<dbReference type="CDD" id="cd18316">
    <property type="entry name" value="BTB_POZ_KCTD-like"/>
    <property type="match status" value="1"/>
</dbReference>
<keyword evidence="8" id="KW-1185">Reference proteome</keyword>
<dbReference type="CDD" id="cd05402">
    <property type="entry name" value="NT_PAP_TUTase"/>
    <property type="match status" value="1"/>
</dbReference>
<dbReference type="EMBL" id="CP001160">
    <property type="protein sequence ID" value="ACI64777.1"/>
    <property type="molecule type" value="Genomic_DNA"/>
</dbReference>
<dbReference type="HOGENOM" id="CLU_361138_0_0_1"/>
<dbReference type="SUPFAM" id="SSF81631">
    <property type="entry name" value="PAP/OAS1 substrate-binding domain"/>
    <property type="match status" value="1"/>
</dbReference>
<feature type="region of interest" description="Disordered" evidence="3">
    <location>
        <begin position="541"/>
        <end position="581"/>
    </location>
</feature>
<name>B5YMB1_THAPS</name>
<reference evidence="7 8" key="2">
    <citation type="journal article" date="2008" name="Nature">
        <title>The Phaeodactylum genome reveals the evolutionary history of diatom genomes.</title>
        <authorList>
            <person name="Bowler C."/>
            <person name="Allen A.E."/>
            <person name="Badger J.H."/>
            <person name="Grimwood J."/>
            <person name="Jabbari K."/>
            <person name="Kuo A."/>
            <person name="Maheswari U."/>
            <person name="Martens C."/>
            <person name="Maumus F."/>
            <person name="Otillar R.P."/>
            <person name="Rayko E."/>
            <person name="Salamov A."/>
            <person name="Vandepoele K."/>
            <person name="Beszteri B."/>
            <person name="Gruber A."/>
            <person name="Heijde M."/>
            <person name="Katinka M."/>
            <person name="Mock T."/>
            <person name="Valentin K."/>
            <person name="Verret F."/>
            <person name="Berges J.A."/>
            <person name="Brownlee C."/>
            <person name="Cadoret J.P."/>
            <person name="Chiovitti A."/>
            <person name="Choi C.J."/>
            <person name="Coesel S."/>
            <person name="De Martino A."/>
            <person name="Detter J.C."/>
            <person name="Durkin C."/>
            <person name="Falciatore A."/>
            <person name="Fournet J."/>
            <person name="Haruta M."/>
            <person name="Huysman M.J."/>
            <person name="Jenkins B.D."/>
            <person name="Jiroutova K."/>
            <person name="Jorgensen R.E."/>
            <person name="Joubert Y."/>
            <person name="Kaplan A."/>
            <person name="Kroger N."/>
            <person name="Kroth P.G."/>
            <person name="La Roche J."/>
            <person name="Lindquist E."/>
            <person name="Lommer M."/>
            <person name="Martin-Jezequel V."/>
            <person name="Lopez P.J."/>
            <person name="Lucas S."/>
            <person name="Mangogna M."/>
            <person name="McGinnis K."/>
            <person name="Medlin L.K."/>
            <person name="Montsant A."/>
            <person name="Oudot-Le Secq M.P."/>
            <person name="Napoli C."/>
            <person name="Obornik M."/>
            <person name="Parker M.S."/>
            <person name="Petit J.L."/>
            <person name="Porcel B.M."/>
            <person name="Poulsen N."/>
            <person name="Robison M."/>
            <person name="Rychlewski L."/>
            <person name="Rynearson T.A."/>
            <person name="Schmutz J."/>
            <person name="Shapiro H."/>
            <person name="Siaut M."/>
            <person name="Stanley M."/>
            <person name="Sussman M.R."/>
            <person name="Taylor A.R."/>
            <person name="Vardi A."/>
            <person name="von Dassow P."/>
            <person name="Vyverman W."/>
            <person name="Willis A."/>
            <person name="Wyrwicz L.S."/>
            <person name="Rokhsar D.S."/>
            <person name="Weissenbach J."/>
            <person name="Armbrust E.V."/>
            <person name="Green B.R."/>
            <person name="Van de Peer Y."/>
            <person name="Grigoriev I.V."/>
        </authorList>
    </citation>
    <scope>NUCLEOTIDE SEQUENCE [LARGE SCALE GENOMIC DNA]</scope>
    <source>
        <strain evidence="7 8">CCMP1335</strain>
    </source>
</reference>
<dbReference type="SUPFAM" id="SSF54695">
    <property type="entry name" value="POZ domain"/>
    <property type="match status" value="1"/>
</dbReference>
<dbReference type="GeneID" id="7446193"/>
<feature type="domain" description="Potassium channel tetramerisation-type BTB" evidence="4">
    <location>
        <begin position="580"/>
        <end position="658"/>
    </location>
</feature>
<dbReference type="Gene3D" id="1.10.1410.10">
    <property type="match status" value="1"/>
</dbReference>
<evidence type="ECO:0000259" key="6">
    <source>
        <dbReference type="Pfam" id="PF22600"/>
    </source>
</evidence>
<proteinExistence type="predicted"/>
<evidence type="ECO:0000313" key="8">
    <source>
        <dbReference type="Proteomes" id="UP000001449"/>
    </source>
</evidence>
<dbReference type="Proteomes" id="UP000001449">
    <property type="component" value="Chromosome 7"/>
</dbReference>
<dbReference type="Gene3D" id="3.30.710.10">
    <property type="entry name" value="Potassium Channel Kv1.1, Chain A"/>
    <property type="match status" value="1"/>
</dbReference>
<feature type="region of interest" description="Disordered" evidence="3">
    <location>
        <begin position="1"/>
        <end position="95"/>
    </location>
</feature>
<dbReference type="GO" id="GO:1990817">
    <property type="term" value="F:poly(A) RNA polymerase activity"/>
    <property type="evidence" value="ECO:0000318"/>
    <property type="project" value="GO_Central"/>
</dbReference>
<organism evidence="7 8">
    <name type="scientific">Thalassiosira pseudonana</name>
    <name type="common">Marine diatom</name>
    <name type="synonym">Cyclotella nana</name>
    <dbReference type="NCBI Taxonomy" id="35128"/>
    <lineage>
        <taxon>Eukaryota</taxon>
        <taxon>Sar</taxon>
        <taxon>Stramenopiles</taxon>
        <taxon>Ochrophyta</taxon>
        <taxon>Bacillariophyta</taxon>
        <taxon>Coscinodiscophyceae</taxon>
        <taxon>Thalassiosirophycidae</taxon>
        <taxon>Thalassiosirales</taxon>
        <taxon>Thalassiosiraceae</taxon>
        <taxon>Thalassiosira</taxon>
    </lineage>
</organism>